<dbReference type="InParanoid" id="G8JVL3"/>
<dbReference type="GO" id="GO:0000781">
    <property type="term" value="C:chromosome, telomeric region"/>
    <property type="evidence" value="ECO:0007669"/>
    <property type="project" value="EnsemblFungi"/>
</dbReference>
<dbReference type="RefSeq" id="XP_003647695.1">
    <property type="nucleotide sequence ID" value="XM_003647647.1"/>
</dbReference>
<dbReference type="OrthoDB" id="4822at2759"/>
<dbReference type="KEGG" id="erc:Ecym_7021"/>
<dbReference type="eggNOG" id="KOG2184">
    <property type="taxonomic scope" value="Eukaryota"/>
</dbReference>
<dbReference type="PROSITE" id="PS50174">
    <property type="entry name" value="G_PATCH"/>
    <property type="match status" value="1"/>
</dbReference>
<evidence type="ECO:0000313" key="2">
    <source>
        <dbReference type="EMBL" id="AET40878.1"/>
    </source>
</evidence>
<dbReference type="EMBL" id="CP002503">
    <property type="protein sequence ID" value="AET40878.1"/>
    <property type="molecule type" value="Genomic_DNA"/>
</dbReference>
<dbReference type="InterPro" id="IPR000467">
    <property type="entry name" value="G_patch_dom"/>
</dbReference>
<sequence>MNNEHVNSSMPAKKRRIDVRSEDAPMSNIDLTKQYGIGAKLMAKMGYKEGDGLGKDGNGVTVPIQVTQRQQGIGLGGLDRSHSDSDDSDISPPFNHELIKFKASGTLDDKYQIADKISELENMGIVLPSELTNLINSEVRIPFKKLTELETYISELTALIKKVNALNIRQEHLKGALQNENDKLELESELLSVLSNRNSTLMEKINVIITLEDKDLTDKLCAKCIAQYFQEHQNWNPIDPLEPVYIEISSIIELLSYVMDIRTSALNRTQTALFDVIWKEISPYLENFKIYDAKIIMGLLLDYRDILSFIDCSNYVHGTIITDNIIRLINSWKVGMHLENSSVIADFVSILPKEYSLEVFQLVRNKFSNYCKDWYHRDFEIDEADLEFIRKILGRELYDEITHEYFLPQFIDQLWNKYFDPTFELEDPGCDTPSLYFLERFRVCHLLFTTDDYQMIVRAIFNTINKIIFQWYLYHKSNFSEARNWFNWYINKGFSNPTESEIDEIRISLALFNNPNKHVHDEDFDLKEELHLYKTPDQTIKNIPLRKVTCTFKDVVQDYCEAHGLLLSKKNNEYTTVSLYGRTLTAPIFNVTSGSRGVSVLIREDILWIEVNGAFRPAYLHELGSNVLEA</sequence>
<dbReference type="PANTHER" id="PTHR23329">
    <property type="entry name" value="TUFTELIN-INTERACTING PROTEIN 11-RELATED"/>
    <property type="match status" value="1"/>
</dbReference>
<evidence type="ECO:0000313" key="3">
    <source>
        <dbReference type="Proteomes" id="UP000006790"/>
    </source>
</evidence>
<dbReference type="GO" id="GO:0003676">
    <property type="term" value="F:nucleic acid binding"/>
    <property type="evidence" value="ECO:0007669"/>
    <property type="project" value="InterPro"/>
</dbReference>
<name>G8JVL3_ERECY</name>
<protein>
    <recommendedName>
        <fullName evidence="1">G-patch domain-containing protein</fullName>
    </recommendedName>
</protein>
<dbReference type="FunCoup" id="G8JVL3">
    <property type="interactions" value="866"/>
</dbReference>
<keyword evidence="3" id="KW-1185">Reference proteome</keyword>
<dbReference type="GO" id="GO:0000390">
    <property type="term" value="P:spliceosomal complex disassembly"/>
    <property type="evidence" value="ECO:0007669"/>
    <property type="project" value="EnsemblFungi"/>
</dbReference>
<dbReference type="GO" id="GO:0000349">
    <property type="term" value="P:generation of catalytic spliceosome for first transesterification step"/>
    <property type="evidence" value="ECO:0007669"/>
    <property type="project" value="EnsemblFungi"/>
</dbReference>
<proteinExistence type="predicted"/>
<dbReference type="HOGENOM" id="CLU_434104_0_0_1"/>
<dbReference type="OMA" id="NKILYQW"/>
<feature type="domain" description="G-patch" evidence="1">
    <location>
        <begin position="34"/>
        <end position="80"/>
    </location>
</feature>
<dbReference type="GO" id="GO:0003724">
    <property type="term" value="F:RNA helicase activity"/>
    <property type="evidence" value="ECO:0007669"/>
    <property type="project" value="EnsemblFungi"/>
</dbReference>
<dbReference type="GO" id="GO:2001033">
    <property type="term" value="P:negative regulation of double-strand break repair via nonhomologous end joining"/>
    <property type="evidence" value="ECO:0007669"/>
    <property type="project" value="EnsemblFungi"/>
</dbReference>
<dbReference type="PANTHER" id="PTHR23329:SF1">
    <property type="entry name" value="TUFTELIN-INTERACTING PROTEIN 11"/>
    <property type="match status" value="1"/>
</dbReference>
<evidence type="ECO:0000259" key="1">
    <source>
        <dbReference type="PROSITE" id="PS50174"/>
    </source>
</evidence>
<reference evidence="3" key="1">
    <citation type="journal article" date="2012" name="G3 (Bethesda)">
        <title>Pichia sorbitophila, an interspecies yeast hybrid reveals early steps of genome resolution following polyploidization.</title>
        <authorList>
            <person name="Leh Louis V."/>
            <person name="Despons L."/>
            <person name="Friedrich A."/>
            <person name="Martin T."/>
            <person name="Durrens P."/>
            <person name="Casaregola S."/>
            <person name="Neuveglise C."/>
            <person name="Fairhead C."/>
            <person name="Marck C."/>
            <person name="Cruz J.A."/>
            <person name="Straub M.L."/>
            <person name="Kugler V."/>
            <person name="Sacerdot C."/>
            <person name="Uzunov Z."/>
            <person name="Thierry A."/>
            <person name="Weiss S."/>
            <person name="Bleykasten C."/>
            <person name="De Montigny J."/>
            <person name="Jacques N."/>
            <person name="Jung P."/>
            <person name="Lemaire M."/>
            <person name="Mallet S."/>
            <person name="Morel G."/>
            <person name="Richard G.F."/>
            <person name="Sarkar A."/>
            <person name="Savel G."/>
            <person name="Schacherer J."/>
            <person name="Seret M.L."/>
            <person name="Talla E."/>
            <person name="Samson G."/>
            <person name="Jubin C."/>
            <person name="Poulain J."/>
            <person name="Vacherie B."/>
            <person name="Barbe V."/>
            <person name="Pelletier E."/>
            <person name="Sherman D.J."/>
            <person name="Westhof E."/>
            <person name="Weissenbach J."/>
            <person name="Baret P.V."/>
            <person name="Wincker P."/>
            <person name="Gaillardin C."/>
            <person name="Dujon B."/>
            <person name="Souciet J.L."/>
        </authorList>
    </citation>
    <scope>NUCLEOTIDE SEQUENCE [LARGE SCALE GENOMIC DNA]</scope>
    <source>
        <strain evidence="3">CBS 270.75 / DBVPG 7215 / KCTC 17166 / NRRL Y-17582</strain>
    </source>
</reference>
<dbReference type="Pfam" id="PF01585">
    <property type="entry name" value="G-patch"/>
    <property type="match status" value="1"/>
</dbReference>
<dbReference type="GeneID" id="11469279"/>
<dbReference type="InterPro" id="IPR045211">
    <property type="entry name" value="TFP11/STIP/Ntr1"/>
</dbReference>
<gene>
    <name evidence="2" type="ordered locus">Ecym_7021</name>
</gene>
<dbReference type="STRING" id="931890.G8JVL3"/>
<dbReference type="GO" id="GO:0071008">
    <property type="term" value="C:U2-type post-mRNA release spliceosomal complex"/>
    <property type="evidence" value="ECO:0007669"/>
    <property type="project" value="EnsemblFungi"/>
</dbReference>
<dbReference type="SMART" id="SM00443">
    <property type="entry name" value="G_patch"/>
    <property type="match status" value="1"/>
</dbReference>
<accession>G8JVL3</accession>
<dbReference type="AlphaFoldDB" id="G8JVL3"/>
<dbReference type="GO" id="GO:0005730">
    <property type="term" value="C:nucleolus"/>
    <property type="evidence" value="ECO:0007669"/>
    <property type="project" value="EnsemblFungi"/>
</dbReference>
<dbReference type="Proteomes" id="UP000006790">
    <property type="component" value="Chromosome 7"/>
</dbReference>
<organism evidence="2 3">
    <name type="scientific">Eremothecium cymbalariae (strain CBS 270.75 / DBVPG 7215 / KCTC 17166 / NRRL Y-17582)</name>
    <name type="common">Yeast</name>
    <dbReference type="NCBI Taxonomy" id="931890"/>
    <lineage>
        <taxon>Eukaryota</taxon>
        <taxon>Fungi</taxon>
        <taxon>Dikarya</taxon>
        <taxon>Ascomycota</taxon>
        <taxon>Saccharomycotina</taxon>
        <taxon>Saccharomycetes</taxon>
        <taxon>Saccharomycetales</taxon>
        <taxon>Saccharomycetaceae</taxon>
        <taxon>Eremothecium</taxon>
    </lineage>
</organism>